<dbReference type="Gene3D" id="3.40.50.720">
    <property type="entry name" value="NAD(P)-binding Rossmann-like Domain"/>
    <property type="match status" value="1"/>
</dbReference>
<proteinExistence type="inferred from homology"/>
<evidence type="ECO:0000313" key="4">
    <source>
        <dbReference type="Proteomes" id="UP000371977"/>
    </source>
</evidence>
<dbReference type="PANTHER" id="PTHR48107">
    <property type="entry name" value="NADPH-DEPENDENT ALDEHYDE REDUCTASE-LIKE PROTEIN, CHLOROPLASTIC-RELATED"/>
    <property type="match status" value="1"/>
</dbReference>
<dbReference type="GO" id="GO:0016614">
    <property type="term" value="F:oxidoreductase activity, acting on CH-OH group of donors"/>
    <property type="evidence" value="ECO:0007669"/>
    <property type="project" value="UniProtKB-ARBA"/>
</dbReference>
<dbReference type="SUPFAM" id="SSF51735">
    <property type="entry name" value="NAD(P)-binding Rossmann-fold domains"/>
    <property type="match status" value="1"/>
</dbReference>
<keyword evidence="2" id="KW-0560">Oxidoreductase</keyword>
<dbReference type="FunFam" id="3.40.50.720:FF:000097">
    <property type="entry name" value="SDR family oxidoreductase"/>
    <property type="match status" value="1"/>
</dbReference>
<reference evidence="3 4" key="1">
    <citation type="submission" date="2019-01" db="EMBL/GenBank/DDBJ databases">
        <title>Weissella sp. nov., a novel lactic acid bacterium isolated from animal feces.</title>
        <authorList>
            <person name="Wang L.-T."/>
        </authorList>
    </citation>
    <scope>NUCLEOTIDE SEQUENCE [LARGE SCALE GENOMIC DNA]</scope>
    <source>
        <strain evidence="3 4">8H-2</strain>
    </source>
</reference>
<dbReference type="Proteomes" id="UP000371977">
    <property type="component" value="Unassembled WGS sequence"/>
</dbReference>
<dbReference type="EMBL" id="SDGZ01000022">
    <property type="protein sequence ID" value="TYC48345.1"/>
    <property type="molecule type" value="Genomic_DNA"/>
</dbReference>
<dbReference type="AlphaFoldDB" id="A0A6C2C4Z1"/>
<dbReference type="InterPro" id="IPR036291">
    <property type="entry name" value="NAD(P)-bd_dom_sf"/>
</dbReference>
<dbReference type="InterPro" id="IPR002347">
    <property type="entry name" value="SDR_fam"/>
</dbReference>
<comment type="caution">
    <text evidence="3">The sequence shown here is derived from an EMBL/GenBank/DDBJ whole genome shotgun (WGS) entry which is preliminary data.</text>
</comment>
<comment type="similarity">
    <text evidence="1">Belongs to the short-chain dehydrogenases/reductases (SDR) family.</text>
</comment>
<accession>A0A6C2C4Z1</accession>
<organism evidence="3 4">
    <name type="scientific">Weissella muntiaci</name>
    <dbReference type="NCBI Taxonomy" id="2508881"/>
    <lineage>
        <taxon>Bacteria</taxon>
        <taxon>Bacillati</taxon>
        <taxon>Bacillota</taxon>
        <taxon>Bacilli</taxon>
        <taxon>Lactobacillales</taxon>
        <taxon>Lactobacillaceae</taxon>
        <taxon>Weissella</taxon>
    </lineage>
</organism>
<dbReference type="InterPro" id="IPR020904">
    <property type="entry name" value="Sc_DH/Rdtase_CS"/>
</dbReference>
<dbReference type="PRINTS" id="PR00081">
    <property type="entry name" value="GDHRDH"/>
</dbReference>
<dbReference type="PROSITE" id="PS00061">
    <property type="entry name" value="ADH_SHORT"/>
    <property type="match status" value="1"/>
</dbReference>
<name>A0A6C2C4Z1_9LACO</name>
<dbReference type="Pfam" id="PF13561">
    <property type="entry name" value="adh_short_C2"/>
    <property type="match status" value="1"/>
</dbReference>
<dbReference type="OrthoDB" id="9805904at2"/>
<gene>
    <name evidence="3" type="ORF">ESZ50_09035</name>
</gene>
<dbReference type="PANTHER" id="PTHR48107:SF16">
    <property type="entry name" value="NADPH-DEPENDENT ALDEHYDE REDUCTASE 1, CHLOROPLASTIC"/>
    <property type="match status" value="1"/>
</dbReference>
<evidence type="ECO:0000256" key="2">
    <source>
        <dbReference type="ARBA" id="ARBA00023002"/>
    </source>
</evidence>
<evidence type="ECO:0000256" key="1">
    <source>
        <dbReference type="ARBA" id="ARBA00006484"/>
    </source>
</evidence>
<keyword evidence="4" id="KW-1185">Reference proteome</keyword>
<sequence length="296" mass="31708">MKTKLQDPRKYYSTKEFIEQEQKAPALQKNMTPQPDCGEETYVGNGELENRSVLITGGDSGIGRAVAIACAREGANVAIQFLPGEEPDAIEVRELIEKAGRKAVLLPYDLKDEMQAHAMVDMAVKGLGSLDTLILNAAQQKATENIQDLSLAQIHDTFAVNFFSMIEAVKAAEKYLPAGASIITTTSVQSFNPTAYLIDYAATKAAITNFTINLSQIMIDKGIRVNGVAPGPIWTPLQLDHGQPAGKISKFGQSSIIGRAGQPAELASVYVFLASNNASYVTGQIYGVTGGEAINP</sequence>
<protein>
    <submittedName>
        <fullName evidence="3">SDR family oxidoreductase</fullName>
    </submittedName>
</protein>
<evidence type="ECO:0000313" key="3">
    <source>
        <dbReference type="EMBL" id="TYC48345.1"/>
    </source>
</evidence>